<evidence type="ECO:0000313" key="1">
    <source>
        <dbReference type="EMBL" id="CAH1597558.1"/>
    </source>
</evidence>
<protein>
    <submittedName>
        <fullName evidence="1">Uncharacterized protein</fullName>
    </submittedName>
</protein>
<reference evidence="1" key="1">
    <citation type="submission" date="2022-01" db="EMBL/GenBank/DDBJ databases">
        <authorList>
            <person name="Lagorce A."/>
        </authorList>
    </citation>
    <scope>NUCLEOTIDE SEQUENCE</scope>
    <source>
        <strain evidence="1">Th15_F1_A12</strain>
    </source>
</reference>
<name>A0AAU9QQ82_9VIBR</name>
<dbReference type="AlphaFoldDB" id="A0AAU9QQ82"/>
<organism evidence="1 2">
    <name type="scientific">Vibrio jasicida</name>
    <dbReference type="NCBI Taxonomy" id="766224"/>
    <lineage>
        <taxon>Bacteria</taxon>
        <taxon>Pseudomonadati</taxon>
        <taxon>Pseudomonadota</taxon>
        <taxon>Gammaproteobacteria</taxon>
        <taxon>Vibrionales</taxon>
        <taxon>Vibrionaceae</taxon>
        <taxon>Vibrio</taxon>
    </lineage>
</organism>
<gene>
    <name evidence="1" type="ORF">THF1A12_320099</name>
</gene>
<proteinExistence type="predicted"/>
<sequence length="87" mass="9877">MIQDEGGFNETQEIEAMGWNSAYASVDNPVLRKKERERITQIRKYFEGGCMCVRDGVIEKKGAGCSDVGAVIYYELVCQCSRNFKQQ</sequence>
<accession>A0AAU9QQ82</accession>
<dbReference type="EMBL" id="CAKMUD010000086">
    <property type="protein sequence ID" value="CAH1597558.1"/>
    <property type="molecule type" value="Genomic_DNA"/>
</dbReference>
<dbReference type="RefSeq" id="WP_409589430.1">
    <property type="nucleotide sequence ID" value="NZ_CAKMTZ010000085.1"/>
</dbReference>
<dbReference type="Proteomes" id="UP001295462">
    <property type="component" value="Unassembled WGS sequence"/>
</dbReference>
<evidence type="ECO:0000313" key="2">
    <source>
        <dbReference type="Proteomes" id="UP001295462"/>
    </source>
</evidence>
<comment type="caution">
    <text evidence="1">The sequence shown here is derived from an EMBL/GenBank/DDBJ whole genome shotgun (WGS) entry which is preliminary data.</text>
</comment>